<evidence type="ECO:0000313" key="2">
    <source>
        <dbReference type="Proteomes" id="UP000030655"/>
    </source>
</evidence>
<dbReference type="VEuPathDB" id="MicrosporidiaDB:H312_03387"/>
<proteinExistence type="predicted"/>
<name>A0A059EW09_9MICR</name>
<gene>
    <name evidence="1" type="ORF">H312_03387</name>
</gene>
<evidence type="ECO:0000313" key="1">
    <source>
        <dbReference type="EMBL" id="KCZ79223.1"/>
    </source>
</evidence>
<evidence type="ECO:0008006" key="3">
    <source>
        <dbReference type="Google" id="ProtNLM"/>
    </source>
</evidence>
<dbReference type="Proteomes" id="UP000030655">
    <property type="component" value="Unassembled WGS sequence"/>
</dbReference>
<dbReference type="AlphaFoldDB" id="A0A059EW09"/>
<sequence length="80" mass="9338">MITSSLEEKVLINSIFSTNGHLSYPYVTENLQLQYNFLNHREGFINSEGVHTNNIEGFWSYLKSEIRGQGVLMRKNIDDW</sequence>
<reference evidence="1 2" key="2">
    <citation type="submission" date="2014-03" db="EMBL/GenBank/DDBJ databases">
        <title>The Genome Sequence of Anncaliia algerae insect isolate PRA339.</title>
        <authorList>
            <consortium name="The Broad Institute Genome Sequencing Platform"/>
            <consortium name="The Broad Institute Genome Sequencing Center for Infectious Disease"/>
            <person name="Cuomo C."/>
            <person name="Becnel J."/>
            <person name="Sanscrainte N."/>
            <person name="Walker B."/>
            <person name="Young S.K."/>
            <person name="Zeng Q."/>
            <person name="Gargeya S."/>
            <person name="Fitzgerald M."/>
            <person name="Haas B."/>
            <person name="Abouelleil A."/>
            <person name="Alvarado L."/>
            <person name="Arachchi H.M."/>
            <person name="Berlin A.M."/>
            <person name="Chapman S.B."/>
            <person name="Dewar J."/>
            <person name="Goldberg J."/>
            <person name="Griggs A."/>
            <person name="Gujja S."/>
            <person name="Hansen M."/>
            <person name="Howarth C."/>
            <person name="Imamovic A."/>
            <person name="Larimer J."/>
            <person name="McCowan C."/>
            <person name="Murphy C."/>
            <person name="Neiman D."/>
            <person name="Pearson M."/>
            <person name="Priest M."/>
            <person name="Roberts A."/>
            <person name="Saif S."/>
            <person name="Shea T."/>
            <person name="Sisk P."/>
            <person name="Sykes S."/>
            <person name="Wortman J."/>
            <person name="Nusbaum C."/>
            <person name="Birren B."/>
        </authorList>
    </citation>
    <scope>NUCLEOTIDE SEQUENCE [LARGE SCALE GENOMIC DNA]</scope>
    <source>
        <strain evidence="1 2">PRA339</strain>
    </source>
</reference>
<reference evidence="2" key="1">
    <citation type="submission" date="2013-02" db="EMBL/GenBank/DDBJ databases">
        <authorList>
            <consortium name="The Broad Institute Genome Sequencing Platform"/>
            <person name="Cuomo C."/>
            <person name="Becnel J."/>
            <person name="Sanscrainte N."/>
            <person name="Walker B."/>
            <person name="Young S.K."/>
            <person name="Zeng Q."/>
            <person name="Gargeya S."/>
            <person name="Fitzgerald M."/>
            <person name="Haas B."/>
            <person name="Abouelleil A."/>
            <person name="Alvarado L."/>
            <person name="Arachchi H.M."/>
            <person name="Berlin A.M."/>
            <person name="Chapman S.B."/>
            <person name="Dewar J."/>
            <person name="Goldberg J."/>
            <person name="Griggs A."/>
            <person name="Gujja S."/>
            <person name="Hansen M."/>
            <person name="Howarth C."/>
            <person name="Imamovic A."/>
            <person name="Larimer J."/>
            <person name="McCowan C."/>
            <person name="Murphy C."/>
            <person name="Neiman D."/>
            <person name="Pearson M."/>
            <person name="Priest M."/>
            <person name="Roberts A."/>
            <person name="Saif S."/>
            <person name="Shea T."/>
            <person name="Sisk P."/>
            <person name="Sykes S."/>
            <person name="Wortman J."/>
            <person name="Nusbaum C."/>
            <person name="Birren B."/>
        </authorList>
    </citation>
    <scope>NUCLEOTIDE SEQUENCE [LARGE SCALE GENOMIC DNA]</scope>
    <source>
        <strain evidence="2">PRA339</strain>
    </source>
</reference>
<dbReference type="OrthoDB" id="2192972at2759"/>
<organism evidence="1 2">
    <name type="scientific">Anncaliia algerae PRA339</name>
    <dbReference type="NCBI Taxonomy" id="1288291"/>
    <lineage>
        <taxon>Eukaryota</taxon>
        <taxon>Fungi</taxon>
        <taxon>Fungi incertae sedis</taxon>
        <taxon>Microsporidia</taxon>
        <taxon>Tubulinosematoidea</taxon>
        <taxon>Tubulinosematidae</taxon>
        <taxon>Anncaliia</taxon>
    </lineage>
</organism>
<dbReference type="EMBL" id="KK365321">
    <property type="protein sequence ID" value="KCZ79223.1"/>
    <property type="molecule type" value="Genomic_DNA"/>
</dbReference>
<protein>
    <recommendedName>
        <fullName evidence="3">ISXO2-like transposase domain-containing protein</fullName>
    </recommendedName>
</protein>
<accession>A0A059EW09</accession>
<keyword evidence="2" id="KW-1185">Reference proteome</keyword>
<dbReference type="HOGENOM" id="CLU_044348_6_3_1"/>